<feature type="region of interest" description="Disordered" evidence="1">
    <location>
        <begin position="65"/>
        <end position="91"/>
    </location>
</feature>
<feature type="compositionally biased region" description="Acidic residues" evidence="1">
    <location>
        <begin position="80"/>
        <end position="91"/>
    </location>
</feature>
<proteinExistence type="predicted"/>
<comment type="caution">
    <text evidence="2">The sequence shown here is derived from an EMBL/GenBank/DDBJ whole genome shotgun (WGS) entry which is preliminary data.</text>
</comment>
<evidence type="ECO:0000256" key="1">
    <source>
        <dbReference type="SAM" id="MobiDB-lite"/>
    </source>
</evidence>
<sequence length="91" mass="9794">MAKTKVSKLIRVRTGRNVVELELVEGKLAIQVGDSSKVTLNIEAVNVLRAMLGDPQFKPAKLATALPPEAPDPEHTSPDLEGESDFVEGMV</sequence>
<protein>
    <submittedName>
        <fullName evidence="2">Uncharacterized protein</fullName>
    </submittedName>
</protein>
<gene>
    <name evidence="2" type="ORF">LCGC14_0665040</name>
</gene>
<dbReference type="EMBL" id="LAZR01001289">
    <property type="protein sequence ID" value="KKN47215.1"/>
    <property type="molecule type" value="Genomic_DNA"/>
</dbReference>
<organism evidence="2">
    <name type="scientific">marine sediment metagenome</name>
    <dbReference type="NCBI Taxonomy" id="412755"/>
    <lineage>
        <taxon>unclassified sequences</taxon>
        <taxon>metagenomes</taxon>
        <taxon>ecological metagenomes</taxon>
    </lineage>
</organism>
<accession>A0A0F9QSE5</accession>
<reference evidence="2" key="1">
    <citation type="journal article" date="2015" name="Nature">
        <title>Complex archaea that bridge the gap between prokaryotes and eukaryotes.</title>
        <authorList>
            <person name="Spang A."/>
            <person name="Saw J.H."/>
            <person name="Jorgensen S.L."/>
            <person name="Zaremba-Niedzwiedzka K."/>
            <person name="Martijn J."/>
            <person name="Lind A.E."/>
            <person name="van Eijk R."/>
            <person name="Schleper C."/>
            <person name="Guy L."/>
            <person name="Ettema T.J."/>
        </authorList>
    </citation>
    <scope>NUCLEOTIDE SEQUENCE</scope>
</reference>
<evidence type="ECO:0000313" key="2">
    <source>
        <dbReference type="EMBL" id="KKN47215.1"/>
    </source>
</evidence>
<name>A0A0F9QSE5_9ZZZZ</name>
<dbReference type="AlphaFoldDB" id="A0A0F9QSE5"/>